<feature type="compositionally biased region" description="Low complexity" evidence="1">
    <location>
        <begin position="73"/>
        <end position="90"/>
    </location>
</feature>
<sequence length="259" mass="29267">MKLVLLQKRDHVTVRMGRKSKRKREFSGKSESFNEKNSVSSNPNSPNKNNSTYTGVTSGNITGVNSGDNTNRLSSTNMSTGGSSSSSVSLTNDTINERQYSLENDHENLNDKVEQIFREELGIGRAIPIDRIHRTGPPPSKFNKFPRAVIATLHEPGDRELILTKSEILRDKNLKIRINVQYPESIREKRKRLFDVQGQLNKQNIDTKVSGDKLIFKRSGTLFREKVELPKATDVFHSALYVKINTISPREILLVKTAM</sequence>
<feature type="compositionally biased region" description="Low complexity" evidence="1">
    <location>
        <begin position="35"/>
        <end position="51"/>
    </location>
</feature>
<name>A0ABQ9EI69_TEGGR</name>
<evidence type="ECO:0000256" key="1">
    <source>
        <dbReference type="SAM" id="MobiDB-lite"/>
    </source>
</evidence>
<comment type="caution">
    <text evidence="2">The sequence shown here is derived from an EMBL/GenBank/DDBJ whole genome shotgun (WGS) entry which is preliminary data.</text>
</comment>
<keyword evidence="3" id="KW-1185">Reference proteome</keyword>
<accession>A0ABQ9EI69</accession>
<feature type="compositionally biased region" description="Basic and acidic residues" evidence="1">
    <location>
        <begin position="25"/>
        <end position="34"/>
    </location>
</feature>
<evidence type="ECO:0000313" key="3">
    <source>
        <dbReference type="Proteomes" id="UP001217089"/>
    </source>
</evidence>
<gene>
    <name evidence="2" type="ORF">KUTeg_018597</name>
</gene>
<dbReference type="EMBL" id="JARBDR010000903">
    <property type="protein sequence ID" value="KAJ8305014.1"/>
    <property type="molecule type" value="Genomic_DNA"/>
</dbReference>
<proteinExistence type="predicted"/>
<feature type="compositionally biased region" description="Polar residues" evidence="1">
    <location>
        <begin position="52"/>
        <end position="72"/>
    </location>
</feature>
<dbReference type="Gene3D" id="3.30.70.1820">
    <property type="entry name" value="L1 transposable element, RRM domain"/>
    <property type="match status" value="1"/>
</dbReference>
<organism evidence="2 3">
    <name type="scientific">Tegillarca granosa</name>
    <name type="common">Malaysian cockle</name>
    <name type="synonym">Anadara granosa</name>
    <dbReference type="NCBI Taxonomy" id="220873"/>
    <lineage>
        <taxon>Eukaryota</taxon>
        <taxon>Metazoa</taxon>
        <taxon>Spiralia</taxon>
        <taxon>Lophotrochozoa</taxon>
        <taxon>Mollusca</taxon>
        <taxon>Bivalvia</taxon>
        <taxon>Autobranchia</taxon>
        <taxon>Pteriomorphia</taxon>
        <taxon>Arcoida</taxon>
        <taxon>Arcoidea</taxon>
        <taxon>Arcidae</taxon>
        <taxon>Tegillarca</taxon>
    </lineage>
</organism>
<reference evidence="2 3" key="1">
    <citation type="submission" date="2022-12" db="EMBL/GenBank/DDBJ databases">
        <title>Chromosome-level genome of Tegillarca granosa.</title>
        <authorList>
            <person name="Kim J."/>
        </authorList>
    </citation>
    <scope>NUCLEOTIDE SEQUENCE [LARGE SCALE GENOMIC DNA]</scope>
    <source>
        <strain evidence="2">Teg-2019</strain>
        <tissue evidence="2">Adductor muscle</tissue>
    </source>
</reference>
<dbReference type="Proteomes" id="UP001217089">
    <property type="component" value="Unassembled WGS sequence"/>
</dbReference>
<protein>
    <submittedName>
        <fullName evidence="2">Uncharacterized protein</fullName>
    </submittedName>
</protein>
<evidence type="ECO:0000313" key="2">
    <source>
        <dbReference type="EMBL" id="KAJ8305014.1"/>
    </source>
</evidence>
<feature type="region of interest" description="Disordered" evidence="1">
    <location>
        <begin position="1"/>
        <end position="90"/>
    </location>
</feature>